<keyword evidence="2" id="KW-1185">Reference proteome</keyword>
<reference evidence="1 2" key="1">
    <citation type="submission" date="2008-09" db="EMBL/GenBank/DDBJ databases">
        <authorList>
            <person name="Fulton L."/>
            <person name="Clifton S."/>
            <person name="Fulton B."/>
            <person name="Xu J."/>
            <person name="Minx P."/>
            <person name="Pepin K.H."/>
            <person name="Johnson M."/>
            <person name="Thiruvilangam P."/>
            <person name="Bhonagiri V."/>
            <person name="Nash W.E."/>
            <person name="Mardis E.R."/>
            <person name="Wilson R.K."/>
        </authorList>
    </citation>
    <scope>NUCLEOTIDE SEQUENCE [LARGE SCALE GENOMIC DNA]</scope>
    <source>
        <strain evidence="1 2">DSM 13275</strain>
    </source>
</reference>
<dbReference type="RefSeq" id="WP_006440797.1">
    <property type="nucleotide sequence ID" value="NZ_DS995359.1"/>
</dbReference>
<dbReference type="GO" id="GO:0009295">
    <property type="term" value="C:nucleoid"/>
    <property type="evidence" value="ECO:0007669"/>
    <property type="project" value="InterPro"/>
</dbReference>
<comment type="caution">
    <text evidence="1">The sequence shown here is derived from an EMBL/GenBank/DDBJ whole genome shotgun (WGS) entry which is preliminary data.</text>
</comment>
<evidence type="ECO:0000313" key="2">
    <source>
        <dbReference type="Proteomes" id="UP000003178"/>
    </source>
</evidence>
<dbReference type="eggNOG" id="COG3081">
    <property type="taxonomic scope" value="Bacteria"/>
</dbReference>
<dbReference type="HOGENOM" id="CLU_069338_0_0_9"/>
<evidence type="ECO:0008006" key="3">
    <source>
        <dbReference type="Google" id="ProtNLM"/>
    </source>
</evidence>
<dbReference type="AlphaFoldDB" id="B6G1C9"/>
<gene>
    <name evidence="1" type="ORF">CLOHIR_01935</name>
</gene>
<organism evidence="1 2">
    <name type="scientific">Peptacetobacter hiranonis (strain DSM 13275 / JCM 10541 / KCTC 15199 / TO-931)</name>
    <name type="common">Clostridium hiranonis</name>
    <dbReference type="NCBI Taxonomy" id="500633"/>
    <lineage>
        <taxon>Bacteria</taxon>
        <taxon>Bacillati</taxon>
        <taxon>Bacillota</taxon>
        <taxon>Clostridia</taxon>
        <taxon>Peptostreptococcales</taxon>
        <taxon>Peptostreptococcaceae</taxon>
        <taxon>Peptacetobacter</taxon>
    </lineage>
</organism>
<sequence>MIIHKFIVHVLDKNSDVPILNDFEGKVNQEVEGFFQKMIKRVTRDDDLRKAVFKNYTENTIRKCCEQIIYDESTFVENSKEIAAYLFDVMKVNSDLESCDLAVCLYTVKEEKNVAIIKIDYKKLYTHSIEFVDEKFNIQIVSNEVGIQETQRIKQAALIGVNGMNDEYQFRALDKDSEKSGIPSKFIGEFINGEKIDDDKYKTKVFKTSADNWITNALANDIKQAEDARSILNYTLKEQQQVDVAEFAERAIKDEDLKEGFKELMEEKGIDESFSIDKKWVEKKLKKRNIKTDNGFEIKGNLTDFEDPMKYSIKKNEDGTIDIVIKNVNFFEEK</sequence>
<reference evidence="1 2" key="2">
    <citation type="submission" date="2008-10" db="EMBL/GenBank/DDBJ databases">
        <title>Draft genome sequence of Clostridium hiranonis (DSM 13275).</title>
        <authorList>
            <person name="Sudarsanam P."/>
            <person name="Ley R."/>
            <person name="Guruge J."/>
            <person name="Turnbaugh P.J."/>
            <person name="Mahowald M."/>
            <person name="Liep D."/>
            <person name="Gordon J."/>
        </authorList>
    </citation>
    <scope>NUCLEOTIDE SEQUENCE [LARGE SCALE GENOMIC DNA]</scope>
    <source>
        <strain evidence="1 2">DSM 13275</strain>
    </source>
</reference>
<name>B6G1C9_PEPHT</name>
<accession>B6G1C9</accession>
<evidence type="ECO:0000313" key="1">
    <source>
        <dbReference type="EMBL" id="EEA84395.1"/>
    </source>
</evidence>
<dbReference type="STRING" id="500633.CLOHIR_01935"/>
<dbReference type="EMBL" id="ABWP01000073">
    <property type="protein sequence ID" value="EEA84395.1"/>
    <property type="molecule type" value="Genomic_DNA"/>
</dbReference>
<dbReference type="OrthoDB" id="3171075at2"/>
<proteinExistence type="predicted"/>
<dbReference type="Proteomes" id="UP000003178">
    <property type="component" value="Unassembled WGS sequence"/>
</dbReference>
<protein>
    <recommendedName>
        <fullName evidence="3">Nucleoid-associated protein</fullName>
    </recommendedName>
</protein>
<dbReference type="InterPro" id="IPR007358">
    <property type="entry name" value="Nucleoid_associated_NdpA"/>
</dbReference>
<dbReference type="Pfam" id="PF04245">
    <property type="entry name" value="NA37"/>
    <property type="match status" value="1"/>
</dbReference>